<evidence type="ECO:0000256" key="1">
    <source>
        <dbReference type="SAM" id="Coils"/>
    </source>
</evidence>
<dbReference type="Gene3D" id="1.10.287.1490">
    <property type="match status" value="1"/>
</dbReference>
<protein>
    <submittedName>
        <fullName evidence="2">Uncharacterized protein</fullName>
    </submittedName>
</protein>
<proteinExistence type="predicted"/>
<accession>A0A444LIU9</accession>
<comment type="caution">
    <text evidence="2">The sequence shown here is derived from an EMBL/GenBank/DDBJ whole genome shotgun (WGS) entry which is preliminary data.</text>
</comment>
<dbReference type="EMBL" id="SBIP01000002">
    <property type="protein sequence ID" value="RWX78919.1"/>
    <property type="molecule type" value="Genomic_DNA"/>
</dbReference>
<reference evidence="2 3" key="1">
    <citation type="submission" date="2019-01" db="EMBL/GenBank/DDBJ databases">
        <title>The draft genome of Rhizobium sp. 24NR.</title>
        <authorList>
            <person name="Liu L."/>
            <person name="Liang L."/>
            <person name="Shi S."/>
            <person name="Xu L."/>
            <person name="Wang X."/>
            <person name="Li L."/>
            <person name="Zhang X."/>
        </authorList>
    </citation>
    <scope>NUCLEOTIDE SEQUENCE [LARGE SCALE GENOMIC DNA]</scope>
    <source>
        <strain evidence="2 3">24NR</strain>
    </source>
</reference>
<keyword evidence="1" id="KW-0175">Coiled coil</keyword>
<dbReference type="RefSeq" id="WP_128442894.1">
    <property type="nucleotide sequence ID" value="NZ_SBIP01000002.1"/>
</dbReference>
<evidence type="ECO:0000313" key="3">
    <source>
        <dbReference type="Proteomes" id="UP000287687"/>
    </source>
</evidence>
<evidence type="ECO:0000313" key="2">
    <source>
        <dbReference type="EMBL" id="RWX78919.1"/>
    </source>
</evidence>
<dbReference type="OrthoDB" id="8304872at2"/>
<sequence length="407" mass="45249">MIQFALLFGLGFLSAALVALLLAPAIHRRIVRYTENRIRATMPISPQEVRAQRDMARAVYAAENARTKQELVRERDRNTDFQLRLDALLSDLKRLEGEKLELKMRIDEFDVAAAEARARLREEDSYIQELKAALSKAEEAEAESASQTYELRQQLFRLTSDADNFRIDLSTRDTEMENLRLRMTTLRDERENLRTELRQQTTRAKDAETKLAQEEERVARLDDRLNREIADRSDKEVALERRLQEIARLRERLGISAASPVESGIDAGRPDTALPVATPARDEDEDVAVDNDIVPVAQPVPPAVKPQAAVIGDDEVDARIASLAEDARNRATALSERLLNSKSTANDEALRQELAVIAASMVALTAASEGKASPIHPILSGRTGSSGRESLAVKAKKTLSALNGEPI</sequence>
<feature type="coiled-coil region" evidence="1">
    <location>
        <begin position="78"/>
        <end position="147"/>
    </location>
</feature>
<feature type="coiled-coil region" evidence="1">
    <location>
        <begin position="176"/>
        <end position="231"/>
    </location>
</feature>
<dbReference type="Proteomes" id="UP000287687">
    <property type="component" value="Unassembled WGS sequence"/>
</dbReference>
<dbReference type="AlphaFoldDB" id="A0A444LIU9"/>
<name>A0A444LIU9_9HYPH</name>
<organism evidence="2 3">
    <name type="scientific">Neorhizobium lilium</name>
    <dbReference type="NCBI Taxonomy" id="2503024"/>
    <lineage>
        <taxon>Bacteria</taxon>
        <taxon>Pseudomonadati</taxon>
        <taxon>Pseudomonadota</taxon>
        <taxon>Alphaproteobacteria</taxon>
        <taxon>Hyphomicrobiales</taxon>
        <taxon>Rhizobiaceae</taxon>
        <taxon>Rhizobium/Agrobacterium group</taxon>
        <taxon>Neorhizobium</taxon>
    </lineage>
</organism>
<gene>
    <name evidence="2" type="ORF">EPK99_10100</name>
</gene>
<keyword evidence="3" id="KW-1185">Reference proteome</keyword>